<keyword evidence="2" id="KW-1185">Reference proteome</keyword>
<evidence type="ECO:0000313" key="1">
    <source>
        <dbReference type="EMBL" id="SDR03853.1"/>
    </source>
</evidence>
<sequence length="723" mass="80984">MKKTSRSEAEVFVDLAALTRAPGYVHAIAQICYRDNLVTYANEMKASDLERLFSRQRLIRTEITTILGLLVRVPIEFSQPAASVLQGYVDRTDRLMEELHEAVGFPIWEAMIDVGKAGQRDVDIWRGEALREPIFYGGESAYSFQYRELVSEKYSADNPWLVEIKGFSVIQAQTIARTMCALLDEKVTQAFNAMKKSGVSPLSWLSAFEQSPDEIALRSGLPIEQVRAFLDAFTLRGNNTQFQSLGDFNALNATPLLAAGGDRVLLFQHYSIYESLYESPFYWMMADKAYQATAAQHRGAFTEAFAARRLASVFGIERVHSNVHLAQSKGTTIGEIDVLVAFGDRLIIVQAKSKRLTLEARRGNDGQLLKDFAAAIQDSYDQARLCAQAILAGDCRLLDAKGAELLPPLSPTEILIFNVVADHYPALAFQTRQFLKYQTSDKVRAPFVMDVFLLDTLTEMLNTPLRLLSYAKLRVENIERLSMSHEHTALGFHLKRNLWIESEVDVIQLEDDIAVDLDLAMTVRRDNVSGARTPEGILTRLADTLFEHLLFQIEKQPDPATMELGFLLLTLGEDTCQTIHHGLEFITRRTRTDGRTHDFTIAGDYGGITFHCNPVPSKDAMTKLGAYCECRKYAQRAQRWFGVSLDAKANLQFGVVLESNWQQSDEMDLTTADMRQPMPAAKFAEQVRGSPRVKIGRNDPCPCGSGTKFKKCCLGKPATAWAP</sequence>
<organism evidence="1 2">
    <name type="scientific">Paraburkholderia tuberum</name>
    <dbReference type="NCBI Taxonomy" id="157910"/>
    <lineage>
        <taxon>Bacteria</taxon>
        <taxon>Pseudomonadati</taxon>
        <taxon>Pseudomonadota</taxon>
        <taxon>Betaproteobacteria</taxon>
        <taxon>Burkholderiales</taxon>
        <taxon>Burkholderiaceae</taxon>
        <taxon>Paraburkholderia</taxon>
    </lineage>
</organism>
<dbReference type="RefSeq" id="WP_090803704.1">
    <property type="nucleotide sequence ID" value="NZ_FNKX01000001.1"/>
</dbReference>
<dbReference type="PANTHER" id="PTHR33747:SF1">
    <property type="entry name" value="ADENYLATE CYCLASE-ASSOCIATED CAP C-TERMINAL DOMAIN-CONTAINING PROTEIN"/>
    <property type="match status" value="1"/>
</dbReference>
<dbReference type="SUPFAM" id="SSF103642">
    <property type="entry name" value="Sec-C motif"/>
    <property type="match status" value="1"/>
</dbReference>
<dbReference type="PANTHER" id="PTHR33747">
    <property type="entry name" value="UPF0225 PROTEIN SCO1677"/>
    <property type="match status" value="1"/>
</dbReference>
<dbReference type="Proteomes" id="UP000199365">
    <property type="component" value="Unassembled WGS sequence"/>
</dbReference>
<dbReference type="Gene3D" id="3.10.450.50">
    <property type="match status" value="1"/>
</dbReference>
<accession>A0A1H1FRZ8</accession>
<dbReference type="AlphaFoldDB" id="A0A1H1FRZ8"/>
<dbReference type="EMBL" id="FNKX01000001">
    <property type="protein sequence ID" value="SDR03853.1"/>
    <property type="molecule type" value="Genomic_DNA"/>
</dbReference>
<reference evidence="2" key="1">
    <citation type="submission" date="2016-10" db="EMBL/GenBank/DDBJ databases">
        <authorList>
            <person name="Varghese N."/>
            <person name="Submissions S."/>
        </authorList>
    </citation>
    <scope>NUCLEOTIDE SEQUENCE [LARGE SCALE GENOMIC DNA]</scope>
    <source>
        <strain evidence="2">DUS833</strain>
    </source>
</reference>
<name>A0A1H1FRZ8_9BURK</name>
<dbReference type="Pfam" id="PF02810">
    <property type="entry name" value="SEC-C"/>
    <property type="match status" value="1"/>
</dbReference>
<dbReference type="InterPro" id="IPR004027">
    <property type="entry name" value="SEC_C_motif"/>
</dbReference>
<dbReference type="STRING" id="157910.SAMN05445850_2548"/>
<gene>
    <name evidence="1" type="ORF">SAMN05445850_2548</name>
</gene>
<protein>
    <submittedName>
        <fullName evidence="1">SEC-C motif-containing protein</fullName>
    </submittedName>
</protein>
<evidence type="ECO:0000313" key="2">
    <source>
        <dbReference type="Proteomes" id="UP000199365"/>
    </source>
</evidence>
<proteinExistence type="predicted"/>